<keyword evidence="1" id="KW-1133">Transmembrane helix</keyword>
<dbReference type="OrthoDB" id="1738593at2"/>
<reference evidence="2 3" key="1">
    <citation type="submission" date="2016-03" db="EMBL/GenBank/DDBJ databases">
        <title>Draft genome sequence of Paenibacillus glacialis DSM 22343.</title>
        <authorList>
            <person name="Shin S.-K."/>
            <person name="Yi H."/>
        </authorList>
    </citation>
    <scope>NUCLEOTIDE SEQUENCE [LARGE SCALE GENOMIC DNA]</scope>
    <source>
        <strain evidence="2 3">DSM 22343</strain>
    </source>
</reference>
<accession>A0A168KFL0</accession>
<keyword evidence="1" id="KW-0812">Transmembrane</keyword>
<feature type="transmembrane region" description="Helical" evidence="1">
    <location>
        <begin position="96"/>
        <end position="122"/>
    </location>
</feature>
<dbReference type="Proteomes" id="UP000076967">
    <property type="component" value="Unassembled WGS sequence"/>
</dbReference>
<keyword evidence="3" id="KW-1185">Reference proteome</keyword>
<feature type="transmembrane region" description="Helical" evidence="1">
    <location>
        <begin position="151"/>
        <end position="176"/>
    </location>
</feature>
<evidence type="ECO:0000256" key="1">
    <source>
        <dbReference type="SAM" id="Phobius"/>
    </source>
</evidence>
<feature type="transmembrane region" description="Helical" evidence="1">
    <location>
        <begin position="183"/>
        <end position="200"/>
    </location>
</feature>
<protein>
    <recommendedName>
        <fullName evidence="4">ABC transporter permease</fullName>
    </recommendedName>
</protein>
<gene>
    <name evidence="2" type="ORF">PGLA_14010</name>
</gene>
<comment type="caution">
    <text evidence="2">The sequence shown here is derived from an EMBL/GenBank/DDBJ whole genome shotgun (WGS) entry which is preliminary data.</text>
</comment>
<dbReference type="EMBL" id="LVJH01000025">
    <property type="protein sequence ID" value="OAB41937.1"/>
    <property type="molecule type" value="Genomic_DNA"/>
</dbReference>
<feature type="transmembrane region" description="Helical" evidence="1">
    <location>
        <begin position="51"/>
        <end position="75"/>
    </location>
</feature>
<name>A0A168KFL0_9BACL</name>
<evidence type="ECO:0000313" key="2">
    <source>
        <dbReference type="EMBL" id="OAB41937.1"/>
    </source>
</evidence>
<proteinExistence type="predicted"/>
<dbReference type="STRING" id="494026.PGLA_14010"/>
<dbReference type="RefSeq" id="WP_068533720.1">
    <property type="nucleotide sequence ID" value="NZ_LVJH01000025.1"/>
</dbReference>
<organism evidence="2 3">
    <name type="scientific">Paenibacillus glacialis</name>
    <dbReference type="NCBI Taxonomy" id="494026"/>
    <lineage>
        <taxon>Bacteria</taxon>
        <taxon>Bacillati</taxon>
        <taxon>Bacillota</taxon>
        <taxon>Bacilli</taxon>
        <taxon>Bacillales</taxon>
        <taxon>Paenibacillaceae</taxon>
        <taxon>Paenibacillus</taxon>
    </lineage>
</organism>
<feature type="transmembrane region" description="Helical" evidence="1">
    <location>
        <begin position="20"/>
        <end position="39"/>
    </location>
</feature>
<feature type="transmembrane region" description="Helical" evidence="1">
    <location>
        <begin position="234"/>
        <end position="256"/>
    </location>
</feature>
<evidence type="ECO:0000313" key="3">
    <source>
        <dbReference type="Proteomes" id="UP000076967"/>
    </source>
</evidence>
<sequence>MFNLIQADLFKLSKSMAIKILFALTTVSAVVMAVMAYLIPQGKIEANMTGIGFMFSDVNMISILGAVIAGIFICGDFDNKTIHDAIANGCSRAAVIVSKAIVLGCAITLILLPYVIITGVALSTGSEFSMGSVAVGFLHLLTSSDGSTIDIWTLLSALVTLIILYVAQLSVCVPLAFVLKKPVLVVAIYYGFSILTAQLTRLSDSYPVFGRIVSWTPYGGNYAFVTLDTGTGDMVTAITVSILFMIVMIAVTYSAFRKSEIK</sequence>
<evidence type="ECO:0008006" key="4">
    <source>
        <dbReference type="Google" id="ProtNLM"/>
    </source>
</evidence>
<dbReference type="AlphaFoldDB" id="A0A168KFL0"/>
<keyword evidence="1" id="KW-0472">Membrane</keyword>